<feature type="non-terminal residue" evidence="1">
    <location>
        <position position="242"/>
    </location>
</feature>
<dbReference type="EMBL" id="BARU01030497">
    <property type="protein sequence ID" value="GAH63982.1"/>
    <property type="molecule type" value="Genomic_DNA"/>
</dbReference>
<gene>
    <name evidence="1" type="ORF">S03H2_48378</name>
</gene>
<organism evidence="1">
    <name type="scientific">marine sediment metagenome</name>
    <dbReference type="NCBI Taxonomy" id="412755"/>
    <lineage>
        <taxon>unclassified sequences</taxon>
        <taxon>metagenomes</taxon>
        <taxon>ecological metagenomes</taxon>
    </lineage>
</organism>
<dbReference type="AlphaFoldDB" id="X1H3M2"/>
<reference evidence="1" key="1">
    <citation type="journal article" date="2014" name="Front. Microbiol.">
        <title>High frequency of phylogenetically diverse reductive dehalogenase-homologous genes in deep subseafloor sedimentary metagenomes.</title>
        <authorList>
            <person name="Kawai M."/>
            <person name="Futagami T."/>
            <person name="Toyoda A."/>
            <person name="Takaki Y."/>
            <person name="Nishi S."/>
            <person name="Hori S."/>
            <person name="Arai W."/>
            <person name="Tsubouchi T."/>
            <person name="Morono Y."/>
            <person name="Uchiyama I."/>
            <person name="Ito T."/>
            <person name="Fujiyama A."/>
            <person name="Inagaki F."/>
            <person name="Takami H."/>
        </authorList>
    </citation>
    <scope>NUCLEOTIDE SEQUENCE</scope>
    <source>
        <strain evidence="1">Expedition CK06-06</strain>
    </source>
</reference>
<comment type="caution">
    <text evidence="1">The sequence shown here is derived from an EMBL/GenBank/DDBJ whole genome shotgun (WGS) entry which is preliminary data.</text>
</comment>
<evidence type="ECO:0000313" key="1">
    <source>
        <dbReference type="EMBL" id="GAH63982.1"/>
    </source>
</evidence>
<proteinExistence type="predicted"/>
<name>X1H3M2_9ZZZZ</name>
<sequence>MSSRNFKEFFLENILDFLWRQWSALGVAGGARTEDIWVIDPEALLIFSLEMTRYEPRLFDEILDWLLVNGKWIDIQRLRGITKTKDQKSQRLTSTVACFLSYEANTYQRKWRALGSLNRAHSSTQGEILFKTKEGKPYPRPTKGSTIFYDYGFLRENLVLRKMSQPVPIVASTNIRFLLRALFGIGSRSECILYLLTHEAGRPAEVANAIGISARGTQDTLIELAESGLVLTRIKGKRKIEY</sequence>
<accession>X1H3M2</accession>
<protein>
    <submittedName>
        <fullName evidence="1">Uncharacterized protein</fullName>
    </submittedName>
</protein>